<dbReference type="STRING" id="342668.A0A1B8GS83"/>
<dbReference type="GO" id="GO:0005634">
    <property type="term" value="C:nucleus"/>
    <property type="evidence" value="ECO:0007669"/>
    <property type="project" value="TreeGrafter"/>
</dbReference>
<name>A0A1B8GS83_9PEZI</name>
<feature type="region of interest" description="Disordered" evidence="1">
    <location>
        <begin position="1"/>
        <end position="23"/>
    </location>
</feature>
<organism evidence="3 4">
    <name type="scientific">Pseudogymnoascus verrucosus</name>
    <dbReference type="NCBI Taxonomy" id="342668"/>
    <lineage>
        <taxon>Eukaryota</taxon>
        <taxon>Fungi</taxon>
        <taxon>Dikarya</taxon>
        <taxon>Ascomycota</taxon>
        <taxon>Pezizomycotina</taxon>
        <taxon>Leotiomycetes</taxon>
        <taxon>Thelebolales</taxon>
        <taxon>Thelebolaceae</taxon>
        <taxon>Pseudogymnoascus</taxon>
    </lineage>
</organism>
<dbReference type="GO" id="GO:0005524">
    <property type="term" value="F:ATP binding"/>
    <property type="evidence" value="ECO:0007669"/>
    <property type="project" value="InterPro"/>
</dbReference>
<evidence type="ECO:0000313" key="3">
    <source>
        <dbReference type="EMBL" id="OBT98704.1"/>
    </source>
</evidence>
<dbReference type="EMBL" id="KV460215">
    <property type="protein sequence ID" value="OBT98704.1"/>
    <property type="molecule type" value="Genomic_DNA"/>
</dbReference>
<accession>A0A1B8GS83</accession>
<evidence type="ECO:0000259" key="2">
    <source>
        <dbReference type="PROSITE" id="PS50011"/>
    </source>
</evidence>
<dbReference type="OrthoDB" id="4062651at2759"/>
<dbReference type="PANTHER" id="PTHR44167:SF24">
    <property type="entry name" value="SERINE_THREONINE-PROTEIN KINASE CHK2"/>
    <property type="match status" value="1"/>
</dbReference>
<dbReference type="SUPFAM" id="SSF56112">
    <property type="entry name" value="Protein kinase-like (PK-like)"/>
    <property type="match status" value="1"/>
</dbReference>
<evidence type="ECO:0000256" key="1">
    <source>
        <dbReference type="SAM" id="MobiDB-lite"/>
    </source>
</evidence>
<dbReference type="Proteomes" id="UP000091956">
    <property type="component" value="Unassembled WGS sequence"/>
</dbReference>
<reference evidence="4" key="2">
    <citation type="journal article" date="2018" name="Nat. Commun.">
        <title>Extreme sensitivity to ultraviolet light in the fungal pathogen causing white-nose syndrome of bats.</title>
        <authorList>
            <person name="Palmer J.M."/>
            <person name="Drees K.P."/>
            <person name="Foster J.T."/>
            <person name="Lindner D.L."/>
        </authorList>
    </citation>
    <scope>NUCLEOTIDE SEQUENCE [LARGE SCALE GENOMIC DNA]</scope>
    <source>
        <strain evidence="4">UAMH 10579</strain>
    </source>
</reference>
<protein>
    <submittedName>
        <fullName evidence="3">RIBULOSE-phosphate 3-epimerase</fullName>
    </submittedName>
</protein>
<dbReference type="RefSeq" id="XP_018132437.1">
    <property type="nucleotide sequence ID" value="XM_018272849.1"/>
</dbReference>
<dbReference type="GO" id="GO:0004674">
    <property type="term" value="F:protein serine/threonine kinase activity"/>
    <property type="evidence" value="ECO:0007669"/>
    <property type="project" value="TreeGrafter"/>
</dbReference>
<dbReference type="SMART" id="SM00220">
    <property type="entry name" value="S_TKc"/>
    <property type="match status" value="1"/>
</dbReference>
<dbReference type="Gene3D" id="1.10.510.10">
    <property type="entry name" value="Transferase(Phosphotransferase) domain 1"/>
    <property type="match status" value="1"/>
</dbReference>
<dbReference type="PROSITE" id="PS50011">
    <property type="entry name" value="PROTEIN_KINASE_DOM"/>
    <property type="match status" value="1"/>
</dbReference>
<sequence length="299" mass="33744">MPQMPRIKSNTTPKPKLSGIGSEPLGLGTKLIGQSGMQYRIDGMLQHRTDPVLACVYLATAEDQKKYAIKNIFSTEFEYQLDLQAPLRGCPNLRVVIDTVPEHLLFVYNYCTTHLLKLAEKDNLSDASRKRILRDTLAGIADLHERNILHGVVNYEESPNGAIEVQRVQVGDLEMGSVIPPGLNFRGAKLGNPMWRSPESHAAARINLPTDVFSFGLVCIYTMLRKIIFRIDSEGLSRADEERLVVKRLSPTLEMVLPFSMWVEVDEGFRDIVTKMTSLDPARRITAREALEHPWFQDL</sequence>
<keyword evidence="4" id="KW-1185">Reference proteome</keyword>
<reference evidence="3 4" key="1">
    <citation type="submission" date="2016-03" db="EMBL/GenBank/DDBJ databases">
        <title>Comparative genomics of Pseudogymnoascus destructans, the fungus causing white-nose syndrome of bats.</title>
        <authorList>
            <person name="Palmer J.M."/>
            <person name="Drees K.P."/>
            <person name="Foster J.T."/>
            <person name="Lindner D.L."/>
        </authorList>
    </citation>
    <scope>NUCLEOTIDE SEQUENCE [LARGE SCALE GENOMIC DNA]</scope>
    <source>
        <strain evidence="3 4">UAMH 10579</strain>
    </source>
</reference>
<dbReference type="InterPro" id="IPR011009">
    <property type="entry name" value="Kinase-like_dom_sf"/>
</dbReference>
<dbReference type="PANTHER" id="PTHR44167">
    <property type="entry name" value="OVARIAN-SPECIFIC SERINE/THREONINE-PROTEIN KINASE LOK-RELATED"/>
    <property type="match status" value="1"/>
</dbReference>
<dbReference type="GeneID" id="28836740"/>
<dbReference type="GO" id="GO:0044773">
    <property type="term" value="P:mitotic DNA damage checkpoint signaling"/>
    <property type="evidence" value="ECO:0007669"/>
    <property type="project" value="TreeGrafter"/>
</dbReference>
<feature type="domain" description="Protein kinase" evidence="2">
    <location>
        <begin position="14"/>
        <end position="296"/>
    </location>
</feature>
<dbReference type="AlphaFoldDB" id="A0A1B8GS83"/>
<dbReference type="Pfam" id="PF00069">
    <property type="entry name" value="Pkinase"/>
    <property type="match status" value="1"/>
</dbReference>
<evidence type="ECO:0000313" key="4">
    <source>
        <dbReference type="Proteomes" id="UP000091956"/>
    </source>
</evidence>
<proteinExistence type="predicted"/>
<dbReference type="InterPro" id="IPR000719">
    <property type="entry name" value="Prot_kinase_dom"/>
</dbReference>
<gene>
    <name evidence="3" type="primary">RPE1_1</name>
    <name evidence="3" type="ORF">VE01_03354</name>
</gene>